<dbReference type="EMBL" id="QPJO01000002">
    <property type="protein sequence ID" value="RCW92146.1"/>
    <property type="molecule type" value="Genomic_DNA"/>
</dbReference>
<comment type="caution">
    <text evidence="2">The sequence shown here is derived from an EMBL/GenBank/DDBJ whole genome shotgun (WGS) entry which is preliminary data.</text>
</comment>
<evidence type="ECO:0000256" key="1">
    <source>
        <dbReference type="SAM" id="SignalP"/>
    </source>
</evidence>
<dbReference type="OrthoDB" id="1401523at2"/>
<name>A0A368ZF46_9FLAO</name>
<feature type="chain" id="PRO_5016628687" evidence="1">
    <location>
        <begin position="24"/>
        <end position="384"/>
    </location>
</feature>
<dbReference type="RefSeq" id="WP_114308831.1">
    <property type="nucleotide sequence ID" value="NZ_QPJO01000002.1"/>
</dbReference>
<evidence type="ECO:0000313" key="2">
    <source>
        <dbReference type="EMBL" id="RCW92146.1"/>
    </source>
</evidence>
<dbReference type="Proteomes" id="UP000253436">
    <property type="component" value="Unassembled WGS sequence"/>
</dbReference>
<gene>
    <name evidence="2" type="ORF">DFQ08_102167</name>
</gene>
<keyword evidence="2" id="KW-0378">Hydrolase</keyword>
<dbReference type="AlphaFoldDB" id="A0A368ZF46"/>
<dbReference type="SUPFAM" id="SSF51445">
    <property type="entry name" value="(Trans)glycosidases"/>
    <property type="match status" value="1"/>
</dbReference>
<keyword evidence="3" id="KW-1185">Reference proteome</keyword>
<sequence>MKLAALHKSSFLIALFTVYTAFSQNDKHYPKFNWDKVPVAFHFGKKGDLLTKSEAEFIAARSNFTVLEKAHGYPKYKYSEEAIALDAKVLKDLNPDMKVVFYWNAFLDYNMYKAHEDYQTKSDWWLKTKTGELDLKDGKLKRYDLSNPELRDWWSNVAKDNLNNENIDGVFFDALVQVTNPRNKQLWGAEKFDAIQQGLKDLIKETRAKIGDDKLIVYNGIRSTPIRNSENDFPEFTDAIMIEHFGYFNSKTKESMLKDIQEMEKAGKSGKIVVFKTWPENAWVNKAFMAKSEKEKAEIAKEHLNFALASFLAGAQKHSYISYNWGYRLGMGSLLWYPEFDKPLGKPLNEMQVDGWILTRNYEHANIWVDLENKKATIDWKTQN</sequence>
<organism evidence="2 3">
    <name type="scientific">Winogradskyella arenosi</name>
    <dbReference type="NCBI Taxonomy" id="533325"/>
    <lineage>
        <taxon>Bacteria</taxon>
        <taxon>Pseudomonadati</taxon>
        <taxon>Bacteroidota</taxon>
        <taxon>Flavobacteriia</taxon>
        <taxon>Flavobacteriales</taxon>
        <taxon>Flavobacteriaceae</taxon>
        <taxon>Winogradskyella</taxon>
    </lineage>
</organism>
<dbReference type="Pfam" id="PF14885">
    <property type="entry name" value="GHL15"/>
    <property type="match status" value="1"/>
</dbReference>
<accession>A0A368ZF46</accession>
<reference evidence="2 3" key="1">
    <citation type="submission" date="2018-07" db="EMBL/GenBank/DDBJ databases">
        <title>Genomic Encyclopedia of Type Strains, Phase III (KMG-III): the genomes of soil and plant-associated and newly described type strains.</title>
        <authorList>
            <person name="Whitman W."/>
        </authorList>
    </citation>
    <scope>NUCLEOTIDE SEQUENCE [LARGE SCALE GENOMIC DNA]</scope>
    <source>
        <strain evidence="2 3">CECT 7958</strain>
    </source>
</reference>
<dbReference type="InterPro" id="IPR029455">
    <property type="entry name" value="GHL15"/>
</dbReference>
<evidence type="ECO:0000313" key="3">
    <source>
        <dbReference type="Proteomes" id="UP000253436"/>
    </source>
</evidence>
<feature type="signal peptide" evidence="1">
    <location>
        <begin position="1"/>
        <end position="23"/>
    </location>
</feature>
<protein>
    <submittedName>
        <fullName evidence="2">Putative glycosyl hydrolase-like family 15 (GHL15) protein</fullName>
    </submittedName>
</protein>
<keyword evidence="1" id="KW-0732">Signal</keyword>
<dbReference type="GO" id="GO:0016787">
    <property type="term" value="F:hydrolase activity"/>
    <property type="evidence" value="ECO:0007669"/>
    <property type="project" value="UniProtKB-KW"/>
</dbReference>
<dbReference type="InterPro" id="IPR017853">
    <property type="entry name" value="GH"/>
</dbReference>
<proteinExistence type="predicted"/>